<dbReference type="AlphaFoldDB" id="A0A0R0EWA6"/>
<keyword evidence="3" id="KW-1185">Reference proteome</keyword>
<proteinExistence type="predicted"/>
<dbReference type="EMBL" id="CM000852">
    <property type="protein sequence ID" value="KRG94792.2"/>
    <property type="molecule type" value="Genomic_DNA"/>
</dbReference>
<evidence type="ECO:0000313" key="3">
    <source>
        <dbReference type="Proteomes" id="UP000008827"/>
    </source>
</evidence>
<dbReference type="Proteomes" id="UP000008827">
    <property type="component" value="Chromosome 19"/>
</dbReference>
<protein>
    <recommendedName>
        <fullName evidence="4">Leucine-rich repeat-containing N-terminal plant-type domain-containing protein</fullName>
    </recommendedName>
</protein>
<dbReference type="SUPFAM" id="SSF52058">
    <property type="entry name" value="L domain-like"/>
    <property type="match status" value="1"/>
</dbReference>
<name>A0A0R0EWA6_SOYBN</name>
<accession>A0A2K7FGH4</accession>
<sequence>MPKTNKHDRRDISHNVLSGNLQYLAGLQNLVVLNISYNKFTGRVPDMPFFVKLPLSVLAGNPELCFFGNNAAAEGSRSVFMLLMATLYMVVATKLRGDRQNDVEVDGKDNNADMAPPWEKILPKLGLHIEGNAVQRENGRRRM</sequence>
<dbReference type="Gramene" id="KRG94792">
    <property type="protein sequence ID" value="KRG94792"/>
    <property type="gene ID" value="GLYMA_19G109800"/>
</dbReference>
<reference evidence="1 2" key="1">
    <citation type="journal article" date="2010" name="Nature">
        <title>Genome sequence of the palaeopolyploid soybean.</title>
        <authorList>
            <person name="Schmutz J."/>
            <person name="Cannon S.B."/>
            <person name="Schlueter J."/>
            <person name="Ma J."/>
            <person name="Mitros T."/>
            <person name="Nelson W."/>
            <person name="Hyten D.L."/>
            <person name="Song Q."/>
            <person name="Thelen J.J."/>
            <person name="Cheng J."/>
            <person name="Xu D."/>
            <person name="Hellsten U."/>
            <person name="May G.D."/>
            <person name="Yu Y."/>
            <person name="Sakurai T."/>
            <person name="Umezawa T."/>
            <person name="Bhattacharyya M.K."/>
            <person name="Sandhu D."/>
            <person name="Valliyodan B."/>
            <person name="Lindquist E."/>
            <person name="Peto M."/>
            <person name="Grant D."/>
            <person name="Shu S."/>
            <person name="Goodstein D."/>
            <person name="Barry K."/>
            <person name="Futrell-Griggs M."/>
            <person name="Abernathy B."/>
            <person name="Du J."/>
            <person name="Tian Z."/>
            <person name="Zhu L."/>
            <person name="Gill N."/>
            <person name="Joshi T."/>
            <person name="Libault M."/>
            <person name="Sethuraman A."/>
            <person name="Zhang X.-C."/>
            <person name="Shinozaki K."/>
            <person name="Nguyen H.T."/>
            <person name="Wing R.A."/>
            <person name="Cregan P."/>
            <person name="Specht J."/>
            <person name="Grimwood J."/>
            <person name="Rokhsar D."/>
            <person name="Stacey G."/>
            <person name="Shoemaker R.C."/>
            <person name="Jackson S.A."/>
        </authorList>
    </citation>
    <scope>NUCLEOTIDE SEQUENCE</scope>
    <source>
        <strain evidence="2">cv. Williams 82</strain>
        <tissue evidence="1">Callus</tissue>
    </source>
</reference>
<evidence type="ECO:0000313" key="1">
    <source>
        <dbReference type="EMBL" id="KRG94792.2"/>
    </source>
</evidence>
<dbReference type="InterPro" id="IPR032675">
    <property type="entry name" value="LRR_dom_sf"/>
</dbReference>
<evidence type="ECO:0000313" key="2">
    <source>
        <dbReference type="EnsemblPlants" id="KRG94792"/>
    </source>
</evidence>
<dbReference type="InParanoid" id="A0A0R0EWA6"/>
<dbReference type="SMR" id="A0A0R0EWA6"/>
<organism evidence="1">
    <name type="scientific">Glycine max</name>
    <name type="common">Soybean</name>
    <name type="synonym">Glycine hispida</name>
    <dbReference type="NCBI Taxonomy" id="3847"/>
    <lineage>
        <taxon>Eukaryota</taxon>
        <taxon>Viridiplantae</taxon>
        <taxon>Streptophyta</taxon>
        <taxon>Embryophyta</taxon>
        <taxon>Tracheophyta</taxon>
        <taxon>Spermatophyta</taxon>
        <taxon>Magnoliopsida</taxon>
        <taxon>eudicotyledons</taxon>
        <taxon>Gunneridae</taxon>
        <taxon>Pentapetalae</taxon>
        <taxon>rosids</taxon>
        <taxon>fabids</taxon>
        <taxon>Fabales</taxon>
        <taxon>Fabaceae</taxon>
        <taxon>Papilionoideae</taxon>
        <taxon>50 kb inversion clade</taxon>
        <taxon>NPAAA clade</taxon>
        <taxon>indigoferoid/millettioid clade</taxon>
        <taxon>Phaseoleae</taxon>
        <taxon>Glycine</taxon>
        <taxon>Glycine subgen. Soja</taxon>
    </lineage>
</organism>
<gene>
    <name evidence="1" type="ORF">GLYMA_19G109800</name>
</gene>
<dbReference type="STRING" id="3847.A0A0R0EWA6"/>
<evidence type="ECO:0008006" key="4">
    <source>
        <dbReference type="Google" id="ProtNLM"/>
    </source>
</evidence>
<accession>A0A0R0EWA6</accession>
<reference evidence="1" key="3">
    <citation type="submission" date="2018-07" db="EMBL/GenBank/DDBJ databases">
        <title>WGS assembly of Glycine max.</title>
        <authorList>
            <person name="Schmutz J."/>
            <person name="Cannon S."/>
            <person name="Schlueter J."/>
            <person name="Ma J."/>
            <person name="Mitros T."/>
            <person name="Nelson W."/>
            <person name="Hyten D."/>
            <person name="Song Q."/>
            <person name="Thelen J."/>
            <person name="Cheng J."/>
            <person name="Xu D."/>
            <person name="Hellsten U."/>
            <person name="May G."/>
            <person name="Yu Y."/>
            <person name="Sakurai T."/>
            <person name="Umezawa T."/>
            <person name="Bhattacharyya M."/>
            <person name="Sandhu D."/>
            <person name="Valliyodan B."/>
            <person name="Lindquist E."/>
            <person name="Peto M."/>
            <person name="Grant D."/>
            <person name="Shu S."/>
            <person name="Goodstein D."/>
            <person name="Barry K."/>
            <person name="Futrell-Griggs M."/>
            <person name="Abernathy B."/>
            <person name="Du J."/>
            <person name="Tian Z."/>
            <person name="Zhu L."/>
            <person name="Gill N."/>
            <person name="Joshi T."/>
            <person name="Libault M."/>
            <person name="Sethuraman A."/>
            <person name="Zhang X."/>
            <person name="Shinozaki K."/>
            <person name="Nguyen H."/>
            <person name="Wing R."/>
            <person name="Cregan P."/>
            <person name="Specht J."/>
            <person name="Grimwood J."/>
            <person name="Rokhsar D."/>
            <person name="Stacey G."/>
            <person name="Shoemaker R."/>
            <person name="Jackson S."/>
        </authorList>
    </citation>
    <scope>NUCLEOTIDE SEQUENCE</scope>
    <source>
        <tissue evidence="1">Callus</tissue>
    </source>
</reference>
<dbReference type="EnsemblPlants" id="KRG94792">
    <property type="protein sequence ID" value="KRG94792"/>
    <property type="gene ID" value="GLYMA_19G109800"/>
</dbReference>
<dbReference type="Gene3D" id="3.80.10.10">
    <property type="entry name" value="Ribonuclease Inhibitor"/>
    <property type="match status" value="1"/>
</dbReference>
<reference evidence="2" key="2">
    <citation type="submission" date="2018-02" db="UniProtKB">
        <authorList>
            <consortium name="EnsemblPlants"/>
        </authorList>
    </citation>
    <scope>IDENTIFICATION</scope>
    <source>
        <strain evidence="2">Williams 82</strain>
    </source>
</reference>
<dbReference type="PaxDb" id="3847-GLYMA19G28587.1"/>